<dbReference type="GO" id="GO:0019350">
    <property type="term" value="P:teichoic acid biosynthetic process"/>
    <property type="evidence" value="ECO:0007669"/>
    <property type="project" value="UniProtKB-KW"/>
</dbReference>
<organism evidence="7 8">
    <name type="scientific">Heyndrickxia shackletonii</name>
    <dbReference type="NCBI Taxonomy" id="157838"/>
    <lineage>
        <taxon>Bacteria</taxon>
        <taxon>Bacillati</taxon>
        <taxon>Bacillota</taxon>
        <taxon>Bacilli</taxon>
        <taxon>Bacillales</taxon>
        <taxon>Bacillaceae</taxon>
        <taxon>Heyndrickxia</taxon>
    </lineage>
</organism>
<dbReference type="STRING" id="157838.AN964_05820"/>
<evidence type="ECO:0000313" key="7">
    <source>
        <dbReference type="EMBL" id="KQL53075.1"/>
    </source>
</evidence>
<comment type="similarity">
    <text evidence="2">Belongs to the CDP-glycerol glycerophosphotransferase family.</text>
</comment>
<dbReference type="SUPFAM" id="SSF53756">
    <property type="entry name" value="UDP-Glycosyltransferase/glycogen phosphorylase"/>
    <property type="match status" value="1"/>
</dbReference>
<comment type="caution">
    <text evidence="7">The sequence shown here is derived from an EMBL/GenBank/DDBJ whole genome shotgun (WGS) entry which is preliminary data.</text>
</comment>
<dbReference type="EMBL" id="LJJC01000004">
    <property type="protein sequence ID" value="KQL53075.1"/>
    <property type="molecule type" value="Genomic_DNA"/>
</dbReference>
<name>A0A0Q3WWC6_9BACI</name>
<dbReference type="InterPro" id="IPR051612">
    <property type="entry name" value="Teichoic_Acid_Biosynth"/>
</dbReference>
<dbReference type="InterPro" id="IPR043149">
    <property type="entry name" value="TagF_N"/>
</dbReference>
<evidence type="ECO:0000256" key="5">
    <source>
        <dbReference type="ARBA" id="ARBA00022944"/>
    </source>
</evidence>
<protein>
    <submittedName>
        <fullName evidence="7">Teichoic acid biosynthesis protein B</fullName>
    </submittedName>
</protein>
<dbReference type="PANTHER" id="PTHR37316">
    <property type="entry name" value="TEICHOIC ACID GLYCEROL-PHOSPHATE PRIMASE"/>
    <property type="match status" value="1"/>
</dbReference>
<dbReference type="Pfam" id="PF04464">
    <property type="entry name" value="Glyphos_transf"/>
    <property type="match status" value="1"/>
</dbReference>
<proteinExistence type="inferred from homology"/>
<evidence type="ECO:0000256" key="3">
    <source>
        <dbReference type="ARBA" id="ARBA00022475"/>
    </source>
</evidence>
<keyword evidence="6" id="KW-0472">Membrane</keyword>
<dbReference type="OrthoDB" id="9811865at2"/>
<evidence type="ECO:0000256" key="6">
    <source>
        <dbReference type="ARBA" id="ARBA00023136"/>
    </source>
</evidence>
<dbReference type="InterPro" id="IPR007554">
    <property type="entry name" value="Glycerophosphate_synth"/>
</dbReference>
<dbReference type="GO" id="GO:0005886">
    <property type="term" value="C:plasma membrane"/>
    <property type="evidence" value="ECO:0007669"/>
    <property type="project" value="UniProtKB-SubCell"/>
</dbReference>
<dbReference type="PATRIC" id="fig|157838.3.peg.1295"/>
<keyword evidence="3" id="KW-1003">Cell membrane</keyword>
<reference evidence="7 8" key="1">
    <citation type="submission" date="2015-09" db="EMBL/GenBank/DDBJ databases">
        <title>Genome sequencing project for genomic taxonomy and phylogenomics of Bacillus-like bacteria.</title>
        <authorList>
            <person name="Liu B."/>
            <person name="Wang J."/>
            <person name="Zhu Y."/>
            <person name="Liu G."/>
            <person name="Chen Q."/>
            <person name="Chen Z."/>
            <person name="Lan J."/>
            <person name="Che J."/>
            <person name="Ge C."/>
            <person name="Shi H."/>
            <person name="Pan Z."/>
            <person name="Liu X."/>
        </authorList>
    </citation>
    <scope>NUCLEOTIDE SEQUENCE [LARGE SCALE GENOMIC DNA]</scope>
    <source>
        <strain evidence="7 8">LMG 18435</strain>
    </source>
</reference>
<gene>
    <name evidence="7" type="ORF">AN964_05820</name>
</gene>
<keyword evidence="4" id="KW-0808">Transferase</keyword>
<evidence type="ECO:0000256" key="1">
    <source>
        <dbReference type="ARBA" id="ARBA00004202"/>
    </source>
</evidence>
<dbReference type="GO" id="GO:0047355">
    <property type="term" value="F:CDP-glycerol glycerophosphotransferase activity"/>
    <property type="evidence" value="ECO:0007669"/>
    <property type="project" value="InterPro"/>
</dbReference>
<dbReference type="Gene3D" id="3.40.50.11820">
    <property type="match status" value="1"/>
</dbReference>
<evidence type="ECO:0000256" key="4">
    <source>
        <dbReference type="ARBA" id="ARBA00022679"/>
    </source>
</evidence>
<keyword evidence="5" id="KW-0777">Teichoic acid biosynthesis</keyword>
<accession>A0A0Q3WWC6</accession>
<dbReference type="Gene3D" id="3.40.50.12580">
    <property type="match status" value="1"/>
</dbReference>
<keyword evidence="8" id="KW-1185">Reference proteome</keyword>
<dbReference type="RefSeq" id="WP_055738795.1">
    <property type="nucleotide sequence ID" value="NZ_JAAIWL010000061.1"/>
</dbReference>
<evidence type="ECO:0000256" key="2">
    <source>
        <dbReference type="ARBA" id="ARBA00010488"/>
    </source>
</evidence>
<dbReference type="AlphaFoldDB" id="A0A0Q3WWC6"/>
<dbReference type="Proteomes" id="UP000051888">
    <property type="component" value="Unassembled WGS sequence"/>
</dbReference>
<comment type="subcellular location">
    <subcellularLocation>
        <location evidence="1">Cell membrane</location>
        <topology evidence="1">Peripheral membrane protein</topology>
    </subcellularLocation>
</comment>
<dbReference type="PANTHER" id="PTHR37316:SF1">
    <property type="entry name" value="TEICHOIC ACID GLYCEROL-PHOSPHATE PRIMASE"/>
    <property type="match status" value="1"/>
</dbReference>
<evidence type="ECO:0000313" key="8">
    <source>
        <dbReference type="Proteomes" id="UP000051888"/>
    </source>
</evidence>
<sequence>MVKELIIGLYLLIFKIQFNFAKLWPLKNKVTFVLSFKQNPKFVYEEMKRQNVPFEVVFLCDNSCYKDINNTINEKVFKIQTLNLFYQFKYIFHLATSKYVVVDNYFGFLAATSFKADVQCIQLWHAAGAIKTFGLKDKFITNRKKSAHKRFLKVYDKFHKVVVGSDVMANIFMEAFNLSEENILHTGIPRTDLFYDTQYQTEVKKRLQDRYNSFEGKKVILYAPTFRDESLDSFQLNLDLDYMYEKLSHQFILIIKLHPAIHKTIDFEKKYSGFVLDFSTYNDVNEILLVTDYLISDYSSIPFEFAILEKPMIFYPYDLEQYISNKGVWGQYDKIVPGPVVFTTEDIVKLIIDDQFDMEEIRQFSREWNKYSTGHSSRNLVDYLLESGKNSERSIKKLHDSTN</sequence>
<dbReference type="InterPro" id="IPR043148">
    <property type="entry name" value="TagF_C"/>
</dbReference>